<dbReference type="AlphaFoldDB" id="A0A1G6M3D8"/>
<organism evidence="2 3">
    <name type="scientific">Paraburkholderia lycopersici</name>
    <dbReference type="NCBI Taxonomy" id="416944"/>
    <lineage>
        <taxon>Bacteria</taxon>
        <taxon>Pseudomonadati</taxon>
        <taxon>Pseudomonadota</taxon>
        <taxon>Betaproteobacteria</taxon>
        <taxon>Burkholderiales</taxon>
        <taxon>Burkholderiaceae</taxon>
        <taxon>Paraburkholderia</taxon>
    </lineage>
</organism>
<evidence type="ECO:0000259" key="1">
    <source>
        <dbReference type="Pfam" id="PF02627"/>
    </source>
</evidence>
<dbReference type="NCBIfam" id="TIGR00778">
    <property type="entry name" value="ahpD_dom"/>
    <property type="match status" value="1"/>
</dbReference>
<keyword evidence="3" id="KW-1185">Reference proteome</keyword>
<dbReference type="EMBL" id="FMYQ01000007">
    <property type="protein sequence ID" value="SDC49814.1"/>
    <property type="molecule type" value="Genomic_DNA"/>
</dbReference>
<keyword evidence="2" id="KW-0575">Peroxidase</keyword>
<dbReference type="Gene3D" id="1.20.1290.10">
    <property type="entry name" value="AhpD-like"/>
    <property type="match status" value="1"/>
</dbReference>
<keyword evidence="2" id="KW-0560">Oxidoreductase</keyword>
<proteinExistence type="predicted"/>
<sequence length="145" mass="15947">MKSWMGTSLAVAASLEPELIALVEVRASQINACANCLNMHTAHAREQGETEQRLYLLSAWKEAPCYTERERAALAWTDALTRLSEGPALEHARAALNDHFTEEEQVKLTLMINVINGWNRLAVGFGLWVDPAAAKAMARKMVAAA</sequence>
<evidence type="ECO:0000313" key="2">
    <source>
        <dbReference type="EMBL" id="SDC49814.1"/>
    </source>
</evidence>
<accession>A0A1G6M3D8</accession>
<dbReference type="Pfam" id="PF02627">
    <property type="entry name" value="CMD"/>
    <property type="match status" value="1"/>
</dbReference>
<evidence type="ECO:0000313" key="3">
    <source>
        <dbReference type="Proteomes" id="UP000198908"/>
    </source>
</evidence>
<feature type="domain" description="Carboxymuconolactone decarboxylase-like" evidence="1">
    <location>
        <begin position="5"/>
        <end position="78"/>
    </location>
</feature>
<dbReference type="OrthoDB" id="9801997at2"/>
<dbReference type="InterPro" id="IPR029032">
    <property type="entry name" value="AhpD-like"/>
</dbReference>
<dbReference type="InterPro" id="IPR003779">
    <property type="entry name" value="CMD-like"/>
</dbReference>
<dbReference type="Proteomes" id="UP000198908">
    <property type="component" value="Unassembled WGS sequence"/>
</dbReference>
<gene>
    <name evidence="2" type="ORF">SAMN05421548_107114</name>
</gene>
<dbReference type="PANTHER" id="PTHR34846">
    <property type="entry name" value="4-CARBOXYMUCONOLACTONE DECARBOXYLASE FAMILY PROTEIN (AFU_ORTHOLOGUE AFUA_6G11590)"/>
    <property type="match status" value="1"/>
</dbReference>
<dbReference type="InterPro" id="IPR004675">
    <property type="entry name" value="AhpD_core"/>
</dbReference>
<dbReference type="SUPFAM" id="SSF69118">
    <property type="entry name" value="AhpD-like"/>
    <property type="match status" value="1"/>
</dbReference>
<reference evidence="3" key="1">
    <citation type="submission" date="2016-09" db="EMBL/GenBank/DDBJ databases">
        <authorList>
            <person name="Varghese N."/>
            <person name="Submissions S."/>
        </authorList>
    </citation>
    <scope>NUCLEOTIDE SEQUENCE [LARGE SCALE GENOMIC DNA]</scope>
    <source>
        <strain evidence="3">TNe-862</strain>
    </source>
</reference>
<dbReference type="STRING" id="416944.SAMN05421548_107114"/>
<dbReference type="RefSeq" id="WP_091996642.1">
    <property type="nucleotide sequence ID" value="NZ_FMYQ01000007.1"/>
</dbReference>
<name>A0A1G6M3D8_9BURK</name>
<dbReference type="GO" id="GO:0051920">
    <property type="term" value="F:peroxiredoxin activity"/>
    <property type="evidence" value="ECO:0007669"/>
    <property type="project" value="InterPro"/>
</dbReference>
<protein>
    <submittedName>
        <fullName evidence="2">Alkylhydroperoxidase AhpD family core domain-containing protein</fullName>
    </submittedName>
</protein>
<dbReference type="PANTHER" id="PTHR34846:SF10">
    <property type="entry name" value="CYTOPLASMIC PROTEIN"/>
    <property type="match status" value="1"/>
</dbReference>